<keyword evidence="2" id="KW-1185">Reference proteome</keyword>
<protein>
    <submittedName>
        <fullName evidence="1">Amidase</fullName>
    </submittedName>
</protein>
<reference evidence="1 2" key="1">
    <citation type="submission" date="2020-08" db="EMBL/GenBank/DDBJ databases">
        <title>A Genomic Blueprint of the Chicken Gut Microbiome.</title>
        <authorList>
            <person name="Gilroy R."/>
            <person name="Ravi A."/>
            <person name="Getino M."/>
            <person name="Pursley I."/>
            <person name="Horton D.L."/>
            <person name="Alikhan N.-F."/>
            <person name="Baker D."/>
            <person name="Gharbi K."/>
            <person name="Hall N."/>
            <person name="Watson M."/>
            <person name="Adriaenssens E.M."/>
            <person name="Foster-Nyarko E."/>
            <person name="Jarju S."/>
            <person name="Secka A."/>
            <person name="Antonio M."/>
            <person name="Oren A."/>
            <person name="Chaudhuri R."/>
            <person name="La Ragione R.M."/>
            <person name="Hildebrand F."/>
            <person name="Pallen M.J."/>
        </authorList>
    </citation>
    <scope>NUCLEOTIDE SEQUENCE [LARGE SCALE GENOMIC DNA]</scope>
    <source>
        <strain evidence="1 2">Sa2BVA9</strain>
    </source>
</reference>
<organism evidence="1 2">
    <name type="scientific">Paenibacillus gallinarum</name>
    <dbReference type="NCBI Taxonomy" id="2762232"/>
    <lineage>
        <taxon>Bacteria</taxon>
        <taxon>Bacillati</taxon>
        <taxon>Bacillota</taxon>
        <taxon>Bacilli</taxon>
        <taxon>Bacillales</taxon>
        <taxon>Paenibacillaceae</taxon>
        <taxon>Paenibacillus</taxon>
    </lineage>
</organism>
<name>A0ABR8T2C7_9BACL</name>
<gene>
    <name evidence="1" type="ORF">H9647_17775</name>
</gene>
<evidence type="ECO:0000313" key="2">
    <source>
        <dbReference type="Proteomes" id="UP000608071"/>
    </source>
</evidence>
<comment type="caution">
    <text evidence="1">The sequence shown here is derived from an EMBL/GenBank/DDBJ whole genome shotgun (WGS) entry which is preliminary data.</text>
</comment>
<proteinExistence type="predicted"/>
<sequence>MNIHSVYLQYSSKVTNETYRNFISSLQKEGVEVYALDGAPDWGITDHESKEQFLKWFHNYQADAPLHEQFKGMHLDIEPYLLENWETNQEEIIFQFQTLLLQLKDFAENRNTSLGVDIPFWFDEVPFDNKYGQGYLSQWLIQNTDETTIMAYRNFAEGNNGIIDISTQEVDWAEQENKKITIAVETEKTPEEHVSFHNENKHTLVSEIKLVQDHYKGRIAGIAIHSFESMKKRSQ</sequence>
<dbReference type="EMBL" id="JACSQL010000009">
    <property type="protein sequence ID" value="MBD7969911.1"/>
    <property type="molecule type" value="Genomic_DNA"/>
</dbReference>
<accession>A0ABR8T2C7</accession>
<evidence type="ECO:0000313" key="1">
    <source>
        <dbReference type="EMBL" id="MBD7969911.1"/>
    </source>
</evidence>
<dbReference type="Proteomes" id="UP000608071">
    <property type="component" value="Unassembled WGS sequence"/>
</dbReference>